<evidence type="ECO:0000256" key="4">
    <source>
        <dbReference type="ARBA" id="ARBA00023004"/>
    </source>
</evidence>
<feature type="binding site" evidence="6">
    <location>
        <position position="430"/>
    </location>
    <ligand>
        <name>[4Fe-4S] cluster</name>
        <dbReference type="ChEBI" id="CHEBI:49883"/>
        <note>4Fe-4S-S-AdoMet</note>
    </ligand>
</feature>
<organism evidence="9 10">
    <name type="scientific">Hydrogenophaga aromaticivorans</name>
    <dbReference type="NCBI Taxonomy" id="2610898"/>
    <lineage>
        <taxon>Bacteria</taxon>
        <taxon>Pseudomonadati</taxon>
        <taxon>Pseudomonadota</taxon>
        <taxon>Betaproteobacteria</taxon>
        <taxon>Burkholderiales</taxon>
        <taxon>Comamonadaceae</taxon>
        <taxon>Hydrogenophaga</taxon>
    </lineage>
</organism>
<dbReference type="InterPro" id="IPR022946">
    <property type="entry name" value="UPF0313"/>
</dbReference>
<comment type="similarity">
    <text evidence="6">Belongs to the UPF0313 family.</text>
</comment>
<name>A0A7Y8GW50_9BURK</name>
<dbReference type="InterPro" id="IPR020612">
    <property type="entry name" value="Methylthiotransferase_CS"/>
</dbReference>
<comment type="cofactor">
    <cofactor evidence="6">
        <name>[4Fe-4S] cluster</name>
        <dbReference type="ChEBI" id="CHEBI:49883"/>
    </cofactor>
    <text evidence="6">Binds 1 [4Fe-4S] cluster. The cluster is coordinated with 3 cysteines and an exchangeable S-adenosyl-L-methionine.</text>
</comment>
<evidence type="ECO:0000313" key="10">
    <source>
        <dbReference type="Proteomes" id="UP000545507"/>
    </source>
</evidence>
<dbReference type="SUPFAM" id="SSF102114">
    <property type="entry name" value="Radical SAM enzymes"/>
    <property type="match status" value="1"/>
</dbReference>
<comment type="caution">
    <text evidence="9">The sequence shown here is derived from an EMBL/GenBank/DDBJ whole genome shotgun (WGS) entry which is preliminary data.</text>
</comment>
<dbReference type="InterPro" id="IPR024560">
    <property type="entry name" value="UPF0313_C"/>
</dbReference>
<dbReference type="InterPro" id="IPR013704">
    <property type="entry name" value="UPF0313_N"/>
</dbReference>
<dbReference type="PANTHER" id="PTHR32331:SF0">
    <property type="entry name" value="UPF0313 PROTEIN YGIQ"/>
    <property type="match status" value="1"/>
</dbReference>
<proteinExistence type="inferred from homology"/>
<dbReference type="GO" id="GO:0003824">
    <property type="term" value="F:catalytic activity"/>
    <property type="evidence" value="ECO:0007669"/>
    <property type="project" value="InterPro"/>
</dbReference>
<dbReference type="InterPro" id="IPR058240">
    <property type="entry name" value="rSAM_sf"/>
</dbReference>
<keyword evidence="2 6" id="KW-0949">S-adenosyl-L-methionine</keyword>
<feature type="compositionally biased region" description="Polar residues" evidence="7">
    <location>
        <begin position="265"/>
        <end position="276"/>
    </location>
</feature>
<dbReference type="Pfam" id="PF08497">
    <property type="entry name" value="Radical_SAM_N"/>
    <property type="match status" value="1"/>
</dbReference>
<evidence type="ECO:0000256" key="6">
    <source>
        <dbReference type="HAMAP-Rule" id="MF_01251"/>
    </source>
</evidence>
<dbReference type="EMBL" id="VYGV01000006">
    <property type="protein sequence ID" value="NWF45167.1"/>
    <property type="molecule type" value="Genomic_DNA"/>
</dbReference>
<evidence type="ECO:0000259" key="8">
    <source>
        <dbReference type="PROSITE" id="PS51918"/>
    </source>
</evidence>
<keyword evidence="5 6" id="KW-0411">Iron-sulfur</keyword>
<dbReference type="InterPro" id="IPR006638">
    <property type="entry name" value="Elp3/MiaA/NifB-like_rSAM"/>
</dbReference>
<keyword evidence="4 6" id="KW-0408">Iron</keyword>
<keyword evidence="10" id="KW-1185">Reference proteome</keyword>
<dbReference type="HAMAP" id="MF_01251">
    <property type="entry name" value="UPF0313"/>
    <property type="match status" value="1"/>
</dbReference>
<dbReference type="PROSITE" id="PS01278">
    <property type="entry name" value="MTTASE_RADICAL"/>
    <property type="match status" value="1"/>
</dbReference>
<dbReference type="PROSITE" id="PS51918">
    <property type="entry name" value="RADICAL_SAM"/>
    <property type="match status" value="1"/>
</dbReference>
<dbReference type="AlphaFoldDB" id="A0A7Y8GW50"/>
<evidence type="ECO:0000256" key="2">
    <source>
        <dbReference type="ARBA" id="ARBA00022691"/>
    </source>
</evidence>
<keyword evidence="3 6" id="KW-0479">Metal-binding</keyword>
<evidence type="ECO:0000256" key="1">
    <source>
        <dbReference type="ARBA" id="ARBA00022485"/>
    </source>
</evidence>
<dbReference type="Gene3D" id="3.80.30.20">
    <property type="entry name" value="tm_1862 like domain"/>
    <property type="match status" value="1"/>
</dbReference>
<dbReference type="Proteomes" id="UP000545507">
    <property type="component" value="Unassembled WGS sequence"/>
</dbReference>
<dbReference type="Pfam" id="PF04055">
    <property type="entry name" value="Radical_SAM"/>
    <property type="match status" value="1"/>
</dbReference>
<dbReference type="SMART" id="SM00729">
    <property type="entry name" value="Elp3"/>
    <property type="match status" value="1"/>
</dbReference>
<dbReference type="InterPro" id="IPR023404">
    <property type="entry name" value="rSAM_horseshoe"/>
</dbReference>
<dbReference type="Pfam" id="PF11842">
    <property type="entry name" value="DUF3362"/>
    <property type="match status" value="1"/>
</dbReference>
<evidence type="ECO:0000256" key="5">
    <source>
        <dbReference type="ARBA" id="ARBA00023014"/>
    </source>
</evidence>
<keyword evidence="1 6" id="KW-0004">4Fe-4S</keyword>
<reference evidence="9 10" key="1">
    <citation type="submission" date="2019-09" db="EMBL/GenBank/DDBJ databases">
        <title>Hydrogenophaga aromatica sp. nov., isolated from a para-xylene-degrading enrichment culture.</title>
        <authorList>
            <person name="Tancsics A."/>
            <person name="Banerjee S."/>
        </authorList>
    </citation>
    <scope>NUCLEOTIDE SEQUENCE [LARGE SCALE GENOMIC DNA]</scope>
    <source>
        <strain evidence="9 10">D2P1</strain>
    </source>
</reference>
<evidence type="ECO:0000313" key="9">
    <source>
        <dbReference type="EMBL" id="NWF45167.1"/>
    </source>
</evidence>
<evidence type="ECO:0000256" key="7">
    <source>
        <dbReference type="SAM" id="MobiDB-lite"/>
    </source>
</evidence>
<feature type="region of interest" description="Disordered" evidence="7">
    <location>
        <begin position="771"/>
        <end position="793"/>
    </location>
</feature>
<dbReference type="InterPro" id="IPR007197">
    <property type="entry name" value="rSAM"/>
</dbReference>
<feature type="binding site" evidence="6">
    <location>
        <position position="434"/>
    </location>
    <ligand>
        <name>[4Fe-4S] cluster</name>
        <dbReference type="ChEBI" id="CHEBI:49883"/>
        <note>4Fe-4S-S-AdoMet</note>
    </ligand>
</feature>
<dbReference type="GO" id="GO:0051539">
    <property type="term" value="F:4 iron, 4 sulfur cluster binding"/>
    <property type="evidence" value="ECO:0007669"/>
    <property type="project" value="UniProtKB-KW"/>
</dbReference>
<feature type="region of interest" description="Disordered" evidence="7">
    <location>
        <begin position="265"/>
        <end position="297"/>
    </location>
</feature>
<dbReference type="GO" id="GO:0005506">
    <property type="term" value="F:iron ion binding"/>
    <property type="evidence" value="ECO:0007669"/>
    <property type="project" value="UniProtKB-UniRule"/>
</dbReference>
<dbReference type="SFLD" id="SFLDS00029">
    <property type="entry name" value="Radical_SAM"/>
    <property type="match status" value="1"/>
</dbReference>
<feature type="binding site" evidence="6">
    <location>
        <position position="437"/>
    </location>
    <ligand>
        <name>[4Fe-4S] cluster</name>
        <dbReference type="ChEBI" id="CHEBI:49883"/>
        <note>4Fe-4S-S-AdoMet</note>
    </ligand>
</feature>
<dbReference type="NCBIfam" id="TIGR03904">
    <property type="entry name" value="SAM_YgiQ"/>
    <property type="match status" value="1"/>
</dbReference>
<evidence type="ECO:0000256" key="3">
    <source>
        <dbReference type="ARBA" id="ARBA00022723"/>
    </source>
</evidence>
<dbReference type="RefSeq" id="WP_177134867.1">
    <property type="nucleotide sequence ID" value="NZ_JAGPWB010000030.1"/>
</dbReference>
<accession>A0A7Y8GW50</accession>
<dbReference type="SFLD" id="SFLDG01069">
    <property type="entry name" value="UPF0313"/>
    <property type="match status" value="1"/>
</dbReference>
<feature type="domain" description="Radical SAM core" evidence="8">
    <location>
        <begin position="416"/>
        <end position="694"/>
    </location>
</feature>
<protein>
    <submittedName>
        <fullName evidence="9">YgiQ family radical SAM protein</fullName>
    </submittedName>
</protein>
<gene>
    <name evidence="9" type="ORF">F3K02_07865</name>
</gene>
<sequence>MNAPVDVSFFARAAKPLTSYRPYWAKRFGVAPFLPMSRAEMEQLGWDSCDIVLVTGDAYIDHPSFGMAVIGRVLEAQGFRVGIIAQPDWQSAEPFKALGRPNLFWGVTAGNMDSMINRYTADRKIRSDDAYTPGDVGGKRPDRAAIVYSQRCREAYKDVPIVLGGIEGSLRRIAHYDYWSDKVRRSIVVDAKCDLLLYGNAERALVEVAHRIAAREPIEHITDVRGTAFIRRPHDPTAEGWIEIDSSEVDQPGHVEDHINPYQTTSEQAQAQGQSCSKEDGSQAPIPPVGEGRGEGSSAYKPITIHRPQGAGGVAKLSRDRSVIRLPSYEQVKSDAVLYAHANRVLHLETNPGNARALVQAHGEGATARDVWINPPPIPLTTAEMDHVFDLPYARGPHPAYADEHGKHDGATKIPAWEMIRFSINIMRGCFGGCTFCSITEHEGRIIQSRSEDSIIKEVEDIRDKVDGFTGVISDLGGPTANMYRLGCKSPQIEAACRKPSCVYPGICQNLTTNHDPLIKIYRRARSLRGIKKILIGSGLRYDLAVKSPEYVKELVQHHVGGYLKIAPEHTESGPLSKMMKPGIGSYDKFKAMFEKYSEEAGKKQFLIPYFIAAHPGTSDEDMMNLAIWLKKNGFRADQVQTFYPSPMATATAMYHTSLNPLKGVHRDDRAEKVDIVRGDKRRRLHKAFLRYHDPNNWPLLREALKTMGRADLIGNGKHHLIPTFQPMTDGSYQSARRKNSTAVGKASEKMAAVVKPGMKPAQPQRGAILTQHTGLPPRAGVGGNAMKPRGGR</sequence>
<dbReference type="PANTHER" id="PTHR32331">
    <property type="entry name" value="UPF0313 PROTEIN YGIQ"/>
    <property type="match status" value="1"/>
</dbReference>